<accession>A0A1I0CBI6</accession>
<dbReference type="EMBL" id="FOHJ01000003">
    <property type="protein sequence ID" value="SET16638.1"/>
    <property type="molecule type" value="Genomic_DNA"/>
</dbReference>
<evidence type="ECO:0000313" key="1">
    <source>
        <dbReference type="EMBL" id="SET16638.1"/>
    </source>
</evidence>
<proteinExistence type="predicted"/>
<name>A0A1I0CBI6_9BACI</name>
<gene>
    <name evidence="1" type="ORF">SAMN05421676_103100</name>
</gene>
<reference evidence="2" key="1">
    <citation type="submission" date="2016-10" db="EMBL/GenBank/DDBJ databases">
        <authorList>
            <person name="Varghese N."/>
            <person name="Submissions S."/>
        </authorList>
    </citation>
    <scope>NUCLEOTIDE SEQUENCE [LARGE SCALE GENOMIC DNA]</scope>
    <source>
        <strain evidence="2">CGMCC 1.3566</strain>
    </source>
</reference>
<keyword evidence="2" id="KW-1185">Reference proteome</keyword>
<evidence type="ECO:0000313" key="2">
    <source>
        <dbReference type="Proteomes" id="UP000199095"/>
    </source>
</evidence>
<protein>
    <submittedName>
        <fullName evidence="1">RNA polymerase sigma factor</fullName>
    </submittedName>
</protein>
<dbReference type="OrthoDB" id="2909549at2"/>
<dbReference type="Proteomes" id="UP000199095">
    <property type="component" value="Unassembled WGS sequence"/>
</dbReference>
<organism evidence="1 2">
    <name type="scientific">Salinibacillus kushneri</name>
    <dbReference type="NCBI Taxonomy" id="237682"/>
    <lineage>
        <taxon>Bacteria</taxon>
        <taxon>Bacillati</taxon>
        <taxon>Bacillota</taxon>
        <taxon>Bacilli</taxon>
        <taxon>Bacillales</taxon>
        <taxon>Bacillaceae</taxon>
        <taxon>Salinibacillus</taxon>
    </lineage>
</organism>
<dbReference type="RefSeq" id="WP_093132705.1">
    <property type="nucleotide sequence ID" value="NZ_FOHJ01000003.1"/>
</dbReference>
<dbReference type="AlphaFoldDB" id="A0A1I0CBI6"/>
<dbReference type="STRING" id="237682.SAMN05421676_103100"/>
<sequence length="119" mass="14129">MGIHQEDKECLYEARGQLKDEVVEYKQLLTELKIKANDLASCCPKNPDTRQEAIKVAKLISENRCLSTYIKKKKKPPLKELKRFPIEYHKTIKKYKKYIIALSIIYIKEFNHIKRYISL</sequence>